<feature type="domain" description="Putative zinc-finger" evidence="4">
    <location>
        <begin position="12"/>
        <end position="37"/>
    </location>
</feature>
<dbReference type="Pfam" id="PF13490">
    <property type="entry name" value="zf-HC2"/>
    <property type="match status" value="1"/>
</dbReference>
<accession>A0ABP8DP02</accession>
<keyword evidence="3" id="KW-1133">Transmembrane helix</keyword>
<evidence type="ECO:0000256" key="2">
    <source>
        <dbReference type="ARBA" id="ARBA00023163"/>
    </source>
</evidence>
<evidence type="ECO:0000256" key="1">
    <source>
        <dbReference type="ARBA" id="ARBA00023015"/>
    </source>
</evidence>
<keyword evidence="6" id="KW-1185">Reference proteome</keyword>
<evidence type="ECO:0000313" key="5">
    <source>
        <dbReference type="EMBL" id="GAA4260365.1"/>
    </source>
</evidence>
<feature type="transmembrane region" description="Helical" evidence="3">
    <location>
        <begin position="192"/>
        <end position="213"/>
    </location>
</feature>
<keyword evidence="1" id="KW-0805">Transcription regulation</keyword>
<feature type="transmembrane region" description="Helical" evidence="3">
    <location>
        <begin position="249"/>
        <end position="267"/>
    </location>
</feature>
<keyword evidence="3" id="KW-0812">Transmembrane</keyword>
<dbReference type="Gene3D" id="1.10.10.1320">
    <property type="entry name" value="Anti-sigma factor, zinc-finger domain"/>
    <property type="match status" value="1"/>
</dbReference>
<feature type="transmembrane region" description="Helical" evidence="3">
    <location>
        <begin position="94"/>
        <end position="118"/>
    </location>
</feature>
<gene>
    <name evidence="5" type="ORF">GCM10022255_088720</name>
</gene>
<dbReference type="InterPro" id="IPR041916">
    <property type="entry name" value="Anti_sigma_zinc_sf"/>
</dbReference>
<sequence>MSWHVDETIWRAYAAGRLDAVAEAAVEGHVTSCPSCRDGARTVVPDVQPLWPAVHAEITARTTAPRRSGPLRLLARLGVSDADLVVVGAAGDLLLSWSVAVGAAVACALLTGLAPVPLPGGSPALFLILAPLIPALAVVAAYDATDPLREVTETAPFSKLRVALLRTAAALTAAIPLTVAVALLVPVLRGSFAAWLLPGLALTVATLILLTWLTAWIAGAVVGAGWLGAASVAAGTGSIGGVATAPGQALSALAVVVLGVVLVHVTTTQHTGGVTR</sequence>
<feature type="transmembrane region" description="Helical" evidence="3">
    <location>
        <begin position="163"/>
        <end position="186"/>
    </location>
</feature>
<dbReference type="Proteomes" id="UP001500620">
    <property type="component" value="Unassembled WGS sequence"/>
</dbReference>
<comment type="caution">
    <text evidence="5">The sequence shown here is derived from an EMBL/GenBank/DDBJ whole genome shotgun (WGS) entry which is preliminary data.</text>
</comment>
<dbReference type="EMBL" id="BAABAT010000040">
    <property type="protein sequence ID" value="GAA4260365.1"/>
    <property type="molecule type" value="Genomic_DNA"/>
</dbReference>
<name>A0ABP8DP02_9ACTN</name>
<keyword evidence="2" id="KW-0804">Transcription</keyword>
<keyword evidence="3" id="KW-0472">Membrane</keyword>
<organism evidence="5 6">
    <name type="scientific">Dactylosporangium darangshiense</name>
    <dbReference type="NCBI Taxonomy" id="579108"/>
    <lineage>
        <taxon>Bacteria</taxon>
        <taxon>Bacillati</taxon>
        <taxon>Actinomycetota</taxon>
        <taxon>Actinomycetes</taxon>
        <taxon>Micromonosporales</taxon>
        <taxon>Micromonosporaceae</taxon>
        <taxon>Dactylosporangium</taxon>
    </lineage>
</organism>
<evidence type="ECO:0000256" key="3">
    <source>
        <dbReference type="SAM" id="Phobius"/>
    </source>
</evidence>
<feature type="transmembrane region" description="Helical" evidence="3">
    <location>
        <begin position="220"/>
        <end position="243"/>
    </location>
</feature>
<proteinExistence type="predicted"/>
<reference evidence="6" key="1">
    <citation type="journal article" date="2019" name="Int. J. Syst. Evol. Microbiol.">
        <title>The Global Catalogue of Microorganisms (GCM) 10K type strain sequencing project: providing services to taxonomists for standard genome sequencing and annotation.</title>
        <authorList>
            <consortium name="The Broad Institute Genomics Platform"/>
            <consortium name="The Broad Institute Genome Sequencing Center for Infectious Disease"/>
            <person name="Wu L."/>
            <person name="Ma J."/>
        </authorList>
    </citation>
    <scope>NUCLEOTIDE SEQUENCE [LARGE SCALE GENOMIC DNA]</scope>
    <source>
        <strain evidence="6">JCM 17441</strain>
    </source>
</reference>
<evidence type="ECO:0000259" key="4">
    <source>
        <dbReference type="Pfam" id="PF13490"/>
    </source>
</evidence>
<evidence type="ECO:0000313" key="6">
    <source>
        <dbReference type="Proteomes" id="UP001500620"/>
    </source>
</evidence>
<protein>
    <recommendedName>
        <fullName evidence="4">Putative zinc-finger domain-containing protein</fullName>
    </recommendedName>
</protein>
<feature type="transmembrane region" description="Helical" evidence="3">
    <location>
        <begin position="124"/>
        <end position="142"/>
    </location>
</feature>
<dbReference type="InterPro" id="IPR027383">
    <property type="entry name" value="Znf_put"/>
</dbReference>
<dbReference type="RefSeq" id="WP_345137283.1">
    <property type="nucleotide sequence ID" value="NZ_BAABAT010000040.1"/>
</dbReference>